<evidence type="ECO:0000313" key="3">
    <source>
        <dbReference type="Proteomes" id="UP000834106"/>
    </source>
</evidence>
<feature type="compositionally biased region" description="Low complexity" evidence="1">
    <location>
        <begin position="1"/>
        <end position="18"/>
    </location>
</feature>
<keyword evidence="3" id="KW-1185">Reference proteome</keyword>
<dbReference type="PANTHER" id="PTHR36363">
    <property type="entry name" value="OS04G0687200 PROTEIN"/>
    <property type="match status" value="1"/>
</dbReference>
<name>A0AAD2AFJ2_9LAMI</name>
<feature type="region of interest" description="Disordered" evidence="1">
    <location>
        <begin position="1"/>
        <end position="26"/>
    </location>
</feature>
<proteinExistence type="predicted"/>
<accession>A0AAD2AFJ2</accession>
<sequence length="115" mass="12751">MADYKATTTTTSVTATASHQHHNGRCHKLPLGLASERLRQLKMRISSGGNPNYVDEMGEDFEIHYQEPSESYFGDGIPILNLGVEIEKRGINPSGKVTAAAKQLEKESEYKQSQE</sequence>
<dbReference type="Proteomes" id="UP000834106">
    <property type="component" value="Chromosome 23"/>
</dbReference>
<dbReference type="EMBL" id="OU503058">
    <property type="protein sequence ID" value="CAI9786859.1"/>
    <property type="molecule type" value="Genomic_DNA"/>
</dbReference>
<reference evidence="2" key="1">
    <citation type="submission" date="2023-05" db="EMBL/GenBank/DDBJ databases">
        <authorList>
            <person name="Huff M."/>
        </authorList>
    </citation>
    <scope>NUCLEOTIDE SEQUENCE</scope>
</reference>
<evidence type="ECO:0000256" key="1">
    <source>
        <dbReference type="SAM" id="MobiDB-lite"/>
    </source>
</evidence>
<evidence type="ECO:0000313" key="2">
    <source>
        <dbReference type="EMBL" id="CAI9786859.1"/>
    </source>
</evidence>
<protein>
    <submittedName>
        <fullName evidence="2">Uncharacterized protein</fullName>
    </submittedName>
</protein>
<dbReference type="PANTHER" id="PTHR36363:SF1">
    <property type="entry name" value="OS04G0687200 PROTEIN"/>
    <property type="match status" value="1"/>
</dbReference>
<organism evidence="2 3">
    <name type="scientific">Fraxinus pennsylvanica</name>
    <dbReference type="NCBI Taxonomy" id="56036"/>
    <lineage>
        <taxon>Eukaryota</taxon>
        <taxon>Viridiplantae</taxon>
        <taxon>Streptophyta</taxon>
        <taxon>Embryophyta</taxon>
        <taxon>Tracheophyta</taxon>
        <taxon>Spermatophyta</taxon>
        <taxon>Magnoliopsida</taxon>
        <taxon>eudicotyledons</taxon>
        <taxon>Gunneridae</taxon>
        <taxon>Pentapetalae</taxon>
        <taxon>asterids</taxon>
        <taxon>lamiids</taxon>
        <taxon>Lamiales</taxon>
        <taxon>Oleaceae</taxon>
        <taxon>Oleeae</taxon>
        <taxon>Fraxinus</taxon>
    </lineage>
</organism>
<gene>
    <name evidence="2" type="ORF">FPE_LOCUS34289</name>
</gene>
<dbReference type="AlphaFoldDB" id="A0AAD2AFJ2"/>